<dbReference type="EMBL" id="MF063068">
    <property type="protein sequence ID" value="ARV77468.1"/>
    <property type="molecule type" value="Genomic_DNA"/>
</dbReference>
<name>A0A1Y0T1N8_9CAUD</name>
<evidence type="ECO:0000313" key="2">
    <source>
        <dbReference type="Proteomes" id="UP000224829"/>
    </source>
</evidence>
<sequence>MARQTNNELSKLPGFFYYPQDKTGLEELTFDQRAELRTNQGNYMVALWKSEANMKTDLVCDFDNSRIPTHRRPGTVIPGNGDVPFDLREVIAI</sequence>
<protein>
    <submittedName>
        <fullName evidence="1">Uncharacterized protein</fullName>
    </submittedName>
</protein>
<gene>
    <name evidence="1" type="ORF">NOXIFER_303</name>
</gene>
<evidence type="ECO:0000313" key="1">
    <source>
        <dbReference type="EMBL" id="ARV77468.1"/>
    </source>
</evidence>
<proteinExistence type="predicted"/>
<keyword evidence="2" id="KW-1185">Reference proteome</keyword>
<dbReference type="Proteomes" id="UP000224829">
    <property type="component" value="Segment"/>
</dbReference>
<accession>A0A1Y0T1N8</accession>
<organism evidence="1 2">
    <name type="scientific">Pseudomonas phage Noxifer</name>
    <dbReference type="NCBI Taxonomy" id="2006684"/>
    <lineage>
        <taxon>Viruses</taxon>
        <taxon>Duplodnaviria</taxon>
        <taxon>Heunggongvirae</taxon>
        <taxon>Uroviricota</taxon>
        <taxon>Caudoviricetes</taxon>
        <taxon>Chimalliviridae</taxon>
        <taxon>Noxifervirus</taxon>
        <taxon>Noxifervirus noxifer</taxon>
    </lineage>
</organism>
<reference evidence="1 2" key="1">
    <citation type="submission" date="2017-05" db="EMBL/GenBank/DDBJ databases">
        <authorList>
            <person name="Song R."/>
            <person name="Chenine A.L."/>
            <person name="Ruprecht R.M."/>
        </authorList>
    </citation>
    <scope>NUCLEOTIDE SEQUENCE [LARGE SCALE GENOMIC DNA]</scope>
</reference>